<evidence type="ECO:0000256" key="3">
    <source>
        <dbReference type="ARBA" id="ARBA00022692"/>
    </source>
</evidence>
<comment type="subcellular location">
    <subcellularLocation>
        <location evidence="1">Membrane</location>
        <topology evidence="1">Multi-pass membrane protein</topology>
    </subcellularLocation>
</comment>
<feature type="transmembrane region" description="Helical" evidence="6">
    <location>
        <begin position="112"/>
        <end position="133"/>
    </location>
</feature>
<dbReference type="InterPro" id="IPR051633">
    <property type="entry name" value="AceTr"/>
</dbReference>
<feature type="transmembrane region" description="Helical" evidence="6">
    <location>
        <begin position="44"/>
        <end position="65"/>
    </location>
</feature>
<dbReference type="STRING" id="1664694.A0A0N1HDA6"/>
<keyword evidence="4 6" id="KW-1133">Transmembrane helix</keyword>
<feature type="transmembrane region" description="Helical" evidence="6">
    <location>
        <begin position="145"/>
        <end position="166"/>
    </location>
</feature>
<dbReference type="RefSeq" id="XP_018002238.1">
    <property type="nucleotide sequence ID" value="XM_018150024.1"/>
</dbReference>
<dbReference type="GeneID" id="28741904"/>
<sequence>MSNGYDATDHAEKAVTDNLERQRTAGGHVDDRSQPSLPVVHRTFANPAPLGLLSFATGIFLISIFGVHARDLTTPNVLIGVLMFFGGVCQFIAGIMEFVAGNTFGATVFPAYAAFNFSYAMIYIPGTGILDAYIDKDTGLPNSQFGNALAMYCWAWFILTVIFTIAAMRSSWILFLDLAVLSIELLLLAVGYMTNTDGVLTAANSLGFVVALLSYWAGCAGLWSSGLTPINVPTFAMYHEKS</sequence>
<keyword evidence="5 6" id="KW-0472">Membrane</keyword>
<dbReference type="AlphaFoldDB" id="A0A0N1HDA6"/>
<dbReference type="NCBIfam" id="NF038013">
    <property type="entry name" value="AceTr_1"/>
    <property type="match status" value="1"/>
</dbReference>
<dbReference type="GO" id="GO:0005886">
    <property type="term" value="C:plasma membrane"/>
    <property type="evidence" value="ECO:0007669"/>
    <property type="project" value="TreeGrafter"/>
</dbReference>
<dbReference type="Proteomes" id="UP000038010">
    <property type="component" value="Unassembled WGS sequence"/>
</dbReference>
<evidence type="ECO:0000256" key="4">
    <source>
        <dbReference type="ARBA" id="ARBA00022989"/>
    </source>
</evidence>
<dbReference type="Pfam" id="PF01184">
    <property type="entry name" value="Gpr1_Fun34_YaaH"/>
    <property type="match status" value="1"/>
</dbReference>
<dbReference type="EMBL" id="LFJN01000007">
    <property type="protein sequence ID" value="KPI42275.1"/>
    <property type="molecule type" value="Genomic_DNA"/>
</dbReference>
<dbReference type="PROSITE" id="PS01114">
    <property type="entry name" value="GPR1_FUN34_YAAH"/>
    <property type="match status" value="1"/>
</dbReference>
<dbReference type="GO" id="GO:0015123">
    <property type="term" value="F:acetate transmembrane transporter activity"/>
    <property type="evidence" value="ECO:0007669"/>
    <property type="project" value="TreeGrafter"/>
</dbReference>
<dbReference type="InterPro" id="IPR047622">
    <property type="entry name" value="GPR1_FUN34_YAAH"/>
</dbReference>
<feature type="transmembrane region" description="Helical" evidence="6">
    <location>
        <begin position="172"/>
        <end position="193"/>
    </location>
</feature>
<organism evidence="7 8">
    <name type="scientific">Cyphellophora attinorum</name>
    <dbReference type="NCBI Taxonomy" id="1664694"/>
    <lineage>
        <taxon>Eukaryota</taxon>
        <taxon>Fungi</taxon>
        <taxon>Dikarya</taxon>
        <taxon>Ascomycota</taxon>
        <taxon>Pezizomycotina</taxon>
        <taxon>Eurotiomycetes</taxon>
        <taxon>Chaetothyriomycetidae</taxon>
        <taxon>Chaetothyriales</taxon>
        <taxon>Cyphellophoraceae</taxon>
        <taxon>Cyphellophora</taxon>
    </lineage>
</organism>
<dbReference type="PANTHER" id="PTHR31123:SF1">
    <property type="entry name" value="ACCUMULATION OF DYADS PROTEIN 2-RELATED"/>
    <property type="match status" value="1"/>
</dbReference>
<evidence type="ECO:0000256" key="1">
    <source>
        <dbReference type="ARBA" id="ARBA00004141"/>
    </source>
</evidence>
<evidence type="ECO:0000313" key="8">
    <source>
        <dbReference type="Proteomes" id="UP000038010"/>
    </source>
</evidence>
<dbReference type="VEuPathDB" id="FungiDB:AB675_9487"/>
<comment type="caution">
    <text evidence="7">The sequence shown here is derived from an EMBL/GenBank/DDBJ whole genome shotgun (WGS) entry which is preliminary data.</text>
</comment>
<proteinExistence type="inferred from homology"/>
<reference evidence="7 8" key="1">
    <citation type="submission" date="2015-06" db="EMBL/GenBank/DDBJ databases">
        <title>Draft genome of the ant-associated black yeast Phialophora attae CBS 131958.</title>
        <authorList>
            <person name="Moreno L.F."/>
            <person name="Stielow B.J."/>
            <person name="de Hoog S."/>
            <person name="Vicente V.A."/>
            <person name="Weiss V.A."/>
            <person name="de Vries M."/>
            <person name="Cruz L.M."/>
            <person name="Souza E.M."/>
        </authorList>
    </citation>
    <scope>NUCLEOTIDE SEQUENCE [LARGE SCALE GENOMIC DNA]</scope>
    <source>
        <strain evidence="7 8">CBS 131958</strain>
    </source>
</reference>
<evidence type="ECO:0000256" key="5">
    <source>
        <dbReference type="ARBA" id="ARBA00023136"/>
    </source>
</evidence>
<feature type="transmembrane region" description="Helical" evidence="6">
    <location>
        <begin position="77"/>
        <end position="100"/>
    </location>
</feature>
<gene>
    <name evidence="7" type="ORF">AB675_9487</name>
</gene>
<name>A0A0N1HDA6_9EURO</name>
<evidence type="ECO:0000313" key="7">
    <source>
        <dbReference type="EMBL" id="KPI42275.1"/>
    </source>
</evidence>
<dbReference type="InterPro" id="IPR000791">
    <property type="entry name" value="Gpr1/Fun34/SatP-like"/>
</dbReference>
<keyword evidence="3 6" id="KW-0812">Transmembrane</keyword>
<dbReference type="OrthoDB" id="3648309at2759"/>
<keyword evidence="8" id="KW-1185">Reference proteome</keyword>
<comment type="similarity">
    <text evidence="2">Belongs to the acetate uptake transporter (AceTr) (TC 2.A.96) family.</text>
</comment>
<accession>A0A0N1HDA6</accession>
<dbReference type="PANTHER" id="PTHR31123">
    <property type="entry name" value="ACCUMULATION OF DYADS PROTEIN 2-RELATED"/>
    <property type="match status" value="1"/>
</dbReference>
<evidence type="ECO:0000256" key="2">
    <source>
        <dbReference type="ARBA" id="ARBA00005587"/>
    </source>
</evidence>
<protein>
    <submittedName>
        <fullName evidence="7">Ammonia transport outward protein 2</fullName>
    </submittedName>
</protein>
<feature type="transmembrane region" description="Helical" evidence="6">
    <location>
        <begin position="205"/>
        <end position="223"/>
    </location>
</feature>
<evidence type="ECO:0000256" key="6">
    <source>
        <dbReference type="SAM" id="Phobius"/>
    </source>
</evidence>